<comment type="cofactor">
    <cofactor evidence="2">
        <name>Mn(2+)</name>
        <dbReference type="ChEBI" id="CHEBI:29035"/>
    </cofactor>
</comment>
<dbReference type="Gene3D" id="3.40.350.10">
    <property type="entry name" value="Creatinase/prolidase N-terminal domain"/>
    <property type="match status" value="1"/>
</dbReference>
<evidence type="ECO:0000256" key="7">
    <source>
        <dbReference type="ARBA" id="ARBA00022723"/>
    </source>
</evidence>
<dbReference type="InterPro" id="IPR029149">
    <property type="entry name" value="Creatin/AminoP/Spt16_N"/>
</dbReference>
<keyword evidence="8" id="KW-0378">Hydrolase</keyword>
<dbReference type="Proteomes" id="UP001590950">
    <property type="component" value="Unassembled WGS sequence"/>
</dbReference>
<dbReference type="CDD" id="cd01087">
    <property type="entry name" value="Prolidase"/>
    <property type="match status" value="1"/>
</dbReference>
<evidence type="ECO:0000256" key="1">
    <source>
        <dbReference type="ARBA" id="ARBA00001424"/>
    </source>
</evidence>
<evidence type="ECO:0000256" key="9">
    <source>
        <dbReference type="ARBA" id="ARBA00023049"/>
    </source>
</evidence>
<accession>A0ABR4AG11</accession>
<keyword evidence="6" id="KW-0645">Protease</keyword>
<keyword evidence="14" id="KW-1185">Reference proteome</keyword>
<dbReference type="InterPro" id="IPR000994">
    <property type="entry name" value="Pept_M24"/>
</dbReference>
<evidence type="ECO:0000256" key="2">
    <source>
        <dbReference type="ARBA" id="ARBA00001936"/>
    </source>
</evidence>
<evidence type="ECO:0000313" key="14">
    <source>
        <dbReference type="Proteomes" id="UP001590950"/>
    </source>
</evidence>
<comment type="caution">
    <text evidence="13">The sequence shown here is derived from an EMBL/GenBank/DDBJ whole genome shotgun (WGS) entry which is preliminary data.</text>
</comment>
<dbReference type="SMART" id="SM01011">
    <property type="entry name" value="AMP_N"/>
    <property type="match status" value="1"/>
</dbReference>
<keyword evidence="7" id="KW-0479">Metal-binding</keyword>
<keyword evidence="10" id="KW-0464">Manganese</keyword>
<proteinExistence type="inferred from homology"/>
<comment type="function">
    <text evidence="3">Catalyzes the removal of a penultimate prolyl residue from the N-termini of peptides.</text>
</comment>
<evidence type="ECO:0000256" key="11">
    <source>
        <dbReference type="ARBA" id="ARBA00030849"/>
    </source>
</evidence>
<evidence type="ECO:0000259" key="12">
    <source>
        <dbReference type="SMART" id="SM01011"/>
    </source>
</evidence>
<evidence type="ECO:0000256" key="4">
    <source>
        <dbReference type="ARBA" id="ARBA00008766"/>
    </source>
</evidence>
<evidence type="ECO:0000256" key="6">
    <source>
        <dbReference type="ARBA" id="ARBA00022438"/>
    </source>
</evidence>
<evidence type="ECO:0000313" key="13">
    <source>
        <dbReference type="EMBL" id="KAL2044744.1"/>
    </source>
</evidence>
<protein>
    <recommendedName>
        <fullName evidence="5">Xaa-Pro aminopeptidase</fullName>
        <ecNumber evidence="5">3.4.11.9</ecNumber>
    </recommendedName>
    <alternativeName>
        <fullName evidence="11">Aminoacylproline aminopeptidase</fullName>
    </alternativeName>
</protein>
<keyword evidence="9" id="KW-0482">Metalloprotease</keyword>
<dbReference type="InterPro" id="IPR052433">
    <property type="entry name" value="X-Pro_dipept-like"/>
</dbReference>
<dbReference type="PANTHER" id="PTHR43226">
    <property type="entry name" value="XAA-PRO AMINOPEPTIDASE 3"/>
    <property type="match status" value="1"/>
</dbReference>
<dbReference type="SUPFAM" id="SSF53092">
    <property type="entry name" value="Creatinase/prolidase N-terminal domain"/>
    <property type="match status" value="1"/>
</dbReference>
<keyword evidence="6" id="KW-0031">Aminopeptidase</keyword>
<feature type="domain" description="Aminopeptidase P N-terminal" evidence="12">
    <location>
        <begin position="71"/>
        <end position="207"/>
    </location>
</feature>
<dbReference type="SUPFAM" id="SSF55920">
    <property type="entry name" value="Creatinase/aminopeptidase"/>
    <property type="match status" value="1"/>
</dbReference>
<dbReference type="Pfam" id="PF00557">
    <property type="entry name" value="Peptidase_M24"/>
    <property type="match status" value="1"/>
</dbReference>
<dbReference type="PANTHER" id="PTHR43226:SF4">
    <property type="entry name" value="XAA-PRO AMINOPEPTIDASE 3"/>
    <property type="match status" value="1"/>
</dbReference>
<dbReference type="EMBL" id="JBEFKJ010000008">
    <property type="protein sequence ID" value="KAL2044744.1"/>
    <property type="molecule type" value="Genomic_DNA"/>
</dbReference>
<sequence>MQTCVQALHKCTRPVALRAVSSASKRPPDRKRILSQLRSYASVSAAQLQFGQPLHETHPHLLKAGELTPGITALEYAQRRSKLAAKLPRNGIAILAASEVKYRSGAVFYEFHQDSNFFYLTGFNEPEAVAVIGKNTKDDDHVFHLFVRPKDPKAEQWDGVRSGTQAALDVFNADETGDVNQISSLLSPIVSSASKVYTDFPFETKTKSFFSRFLSDRSSRAEGFAKVLESSNITPLKDIINDIRNIKSDAEIANMRKAGKASGRAFTDAMRQTWTKEKDLAAYLDYKFRANSCDGSAYVPVVAGGQNGSIIHYTQNDHLLKDSELVLVDAGGEYGGYITDITRTWPISGTFTTAQEDLYNAVLNTQRHCISLCSAKANFSLDGLHETAETHLKEQLSQLGFDMSGKALETLFPHHLGHYIGLDVHDTPGQSRKSILRDRQCITIEPGIYVPNTDAFPAHFRGMGIRIEDSVCVQEEHPLVLTTEAVKEVDDIEALRR</sequence>
<organism evidence="13 14">
    <name type="scientific">Stereocaulon virgatum</name>
    <dbReference type="NCBI Taxonomy" id="373712"/>
    <lineage>
        <taxon>Eukaryota</taxon>
        <taxon>Fungi</taxon>
        <taxon>Dikarya</taxon>
        <taxon>Ascomycota</taxon>
        <taxon>Pezizomycotina</taxon>
        <taxon>Lecanoromycetes</taxon>
        <taxon>OSLEUM clade</taxon>
        <taxon>Lecanoromycetidae</taxon>
        <taxon>Lecanorales</taxon>
        <taxon>Lecanorineae</taxon>
        <taxon>Stereocaulaceae</taxon>
        <taxon>Stereocaulon</taxon>
    </lineage>
</organism>
<dbReference type="Gene3D" id="3.90.230.10">
    <property type="entry name" value="Creatinase/methionine aminopeptidase superfamily"/>
    <property type="match status" value="1"/>
</dbReference>
<reference evidence="13 14" key="1">
    <citation type="submission" date="2024-09" db="EMBL/GenBank/DDBJ databases">
        <title>Rethinking Asexuality: The Enigmatic Case of Functional Sexual Genes in Lepraria (Stereocaulaceae).</title>
        <authorList>
            <person name="Doellman M."/>
            <person name="Sun Y."/>
            <person name="Barcenas-Pena A."/>
            <person name="Lumbsch H.T."/>
            <person name="Grewe F."/>
        </authorList>
    </citation>
    <scope>NUCLEOTIDE SEQUENCE [LARGE SCALE GENOMIC DNA]</scope>
    <source>
        <strain evidence="13 14">Mercado 3170</strain>
    </source>
</reference>
<evidence type="ECO:0000256" key="5">
    <source>
        <dbReference type="ARBA" id="ARBA00012574"/>
    </source>
</evidence>
<name>A0ABR4AG11_9LECA</name>
<dbReference type="EC" id="3.4.11.9" evidence="5"/>
<comment type="catalytic activity">
    <reaction evidence="1">
        <text>Release of any N-terminal amino acid, including proline, that is linked to proline, even from a dipeptide or tripeptide.</text>
        <dbReference type="EC" id="3.4.11.9"/>
    </reaction>
</comment>
<gene>
    <name evidence="13" type="ORF">N7G274_002519</name>
</gene>
<dbReference type="InterPro" id="IPR036005">
    <property type="entry name" value="Creatinase/aminopeptidase-like"/>
</dbReference>
<evidence type="ECO:0000256" key="3">
    <source>
        <dbReference type="ARBA" id="ARBA00002443"/>
    </source>
</evidence>
<evidence type="ECO:0000256" key="10">
    <source>
        <dbReference type="ARBA" id="ARBA00023211"/>
    </source>
</evidence>
<dbReference type="Pfam" id="PF05195">
    <property type="entry name" value="AMP_N"/>
    <property type="match status" value="1"/>
</dbReference>
<evidence type="ECO:0000256" key="8">
    <source>
        <dbReference type="ARBA" id="ARBA00022801"/>
    </source>
</evidence>
<dbReference type="InterPro" id="IPR007865">
    <property type="entry name" value="Aminopep_P_N"/>
</dbReference>
<comment type="similarity">
    <text evidence="4">Belongs to the peptidase M24B family.</text>
</comment>